<dbReference type="InterPro" id="IPR036188">
    <property type="entry name" value="FAD/NAD-bd_sf"/>
</dbReference>
<evidence type="ECO:0000313" key="2">
    <source>
        <dbReference type="EMBL" id="SFL64751.1"/>
    </source>
</evidence>
<dbReference type="PANTHER" id="PTHR43513">
    <property type="entry name" value="DIHYDROOROTATE DEHYDROGENASE B (NAD(+)), ELECTRON TRANSFER SUBUNIT"/>
    <property type="match status" value="1"/>
</dbReference>
<dbReference type="InterPro" id="IPR050353">
    <property type="entry name" value="PyrK_electron_transfer"/>
</dbReference>
<dbReference type="CDD" id="cd06192">
    <property type="entry name" value="DHOD_e_trans_like"/>
    <property type="match status" value="1"/>
</dbReference>
<feature type="domain" description="FAD/NAD(P)-binding" evidence="1">
    <location>
        <begin position="395"/>
        <end position="594"/>
    </location>
</feature>
<dbReference type="STRING" id="44574.AAW31_00965"/>
<protein>
    <submittedName>
        <fullName evidence="2">NADPH-dependent glutamate synthase beta chain</fullName>
    </submittedName>
</protein>
<dbReference type="Gene3D" id="1.10.1060.10">
    <property type="entry name" value="Alpha-helical ferredoxin"/>
    <property type="match status" value="1"/>
</dbReference>
<dbReference type="GO" id="GO:0051536">
    <property type="term" value="F:iron-sulfur cluster binding"/>
    <property type="evidence" value="ECO:0007669"/>
    <property type="project" value="InterPro"/>
</dbReference>
<dbReference type="InterPro" id="IPR017938">
    <property type="entry name" value="Riboflavin_synthase-like_b-brl"/>
</dbReference>
<dbReference type="AlphaFoldDB" id="A0A1I4JEU7"/>
<dbReference type="RefSeq" id="WP_074902875.1">
    <property type="nucleotide sequence ID" value="NZ_FOUB01000002.1"/>
</dbReference>
<dbReference type="SUPFAM" id="SSF63380">
    <property type="entry name" value="Riboflavin synthase domain-like"/>
    <property type="match status" value="1"/>
</dbReference>
<keyword evidence="3" id="KW-1185">Reference proteome</keyword>
<evidence type="ECO:0000259" key="1">
    <source>
        <dbReference type="Pfam" id="PF07992"/>
    </source>
</evidence>
<sequence>MTNSALMLSKPSVEAIIPDLKFGMAFADLYCRDGLVKLDQAFLDFLQAGDAGLCKRLDLARLHPDSLAPKDESAFLIELAPWMEDFIAQLFGIDKEVRALAARHHELAPLYFCKRQFVQRRAKTKVSDEVLPTIDAIALEKKLEKEFGEPFSELVFATHVARWLEDEANNAVRLNDALHYAAWALRTHEGQAHTQQGVLFKSPAKLDYLHLLSMVTDDHAGYTVHRLEHLRQREGFSLTDKGTDLVGALDETNYCIWCHEQGKDSCSKGLKVKPKNAEEPITFKKSELGALLTGCPLEERISEFHKLKSQGVAIGSLAMIVLDNPMCAGTGHRICNDCMKSCIYQKQDPVDIPQAETRTLKDVLELPWGFEIYSLLTRWNPLNLRRPLPRPATGKKVLVVGMGPAGYTLAHHLMNDGHTVVGVDGLKIEPLPAEISGVGLHGERVSFNAIYDTNMLRVDLNERIPGGFGGVAEYGITVRWDKNFLQLIRLLLERRPEFALYGGVRFGGTMTVDDALALGFDHIALAAGAGRPTILDLPNGLARGVRAASDFLMALQLSGAAQADSIANVQLRLPVVVIGGGLTAIDAATEALAYYPVQVEKFLQRYELLASEQGETAVRNRWDEEEREIAEEFLAHARAIRAERAQAAKEERAPDILKLLQSWGGATIAYRKRLIDSPSYTLNHEEVEKAMEEGIWFAEGLTPLRIDVDQWEHTQSIRFSVQTIDEAGRWQKIREVDLPARAILVAAGTQPNTVLAREDEKYFKLNGRYFAACDDQGNSVSLTKGNPKPETPAVLLSRCDDGRFISFFGDLHPSYSGNVVKAMSSAKQGYPIVSRVLERVMPASTQLNAQFFAEMNHQLRPTVHKVERLTSNIIEVVVRAPMAARHFHPGQFFRFQNFATLASTIGNTRLAMEGIALTGASVDISSGLISLIALEMGGSANLSTLLKPGEPVVLMGPTGTPTEILPNETLVLVGGGLGNAVLFSIGAAARAAGCGVLYFAGYKKLADRYKVAEIEAAADTVVWCCDEAPGFEPSRPGDFNFVGNIVQAMVAYGSGALGARPISLADADRIIAIGSDRMMAAVGYARHHQLQPYLKKNHFAIGSINSPMQCMMKEICAQCLQPHKDPETGEITYVFSCFNQDQPLDWVDFSSLSSRLRQNSVQEKLTSQWLGRCLKNLN</sequence>
<dbReference type="Proteomes" id="UP000183287">
    <property type="component" value="Unassembled WGS sequence"/>
</dbReference>
<dbReference type="InterPro" id="IPR023753">
    <property type="entry name" value="FAD/NAD-binding_dom"/>
</dbReference>
<gene>
    <name evidence="2" type="ORF">SAMN05421863_100218</name>
</gene>
<name>A0A1I4JEU7_9PROT</name>
<dbReference type="Gene3D" id="3.50.50.60">
    <property type="entry name" value="FAD/NAD(P)-binding domain"/>
    <property type="match status" value="1"/>
</dbReference>
<dbReference type="InterPro" id="IPR039261">
    <property type="entry name" value="FNR_nucleotide-bd"/>
</dbReference>
<evidence type="ECO:0000313" key="3">
    <source>
        <dbReference type="Proteomes" id="UP000183287"/>
    </source>
</evidence>
<dbReference type="PANTHER" id="PTHR43513:SF3">
    <property type="entry name" value="DIHYDROOROTATE DEHYDROGENASE B (NAD(+)), ELECTRON TRANSFER SUBUNIT-RELATED"/>
    <property type="match status" value="1"/>
</dbReference>
<accession>A0A1I4JEU7</accession>
<dbReference type="Gene3D" id="3.40.50.80">
    <property type="entry name" value="Nucleotide-binding domain of ferredoxin-NADP reductase (FNR) module"/>
    <property type="match status" value="1"/>
</dbReference>
<dbReference type="Pfam" id="PF07992">
    <property type="entry name" value="Pyr_redox_2"/>
    <property type="match status" value="1"/>
</dbReference>
<dbReference type="InterPro" id="IPR009051">
    <property type="entry name" value="Helical_ferredxn"/>
</dbReference>
<dbReference type="EMBL" id="FOUB01000002">
    <property type="protein sequence ID" value="SFL64751.1"/>
    <property type="molecule type" value="Genomic_DNA"/>
</dbReference>
<dbReference type="SUPFAM" id="SSF51905">
    <property type="entry name" value="FAD/NAD(P)-binding domain"/>
    <property type="match status" value="1"/>
</dbReference>
<dbReference type="SUPFAM" id="SSF52343">
    <property type="entry name" value="Ferredoxin reductase-like, C-terminal NADP-linked domain"/>
    <property type="match status" value="1"/>
</dbReference>
<dbReference type="PRINTS" id="PR00368">
    <property type="entry name" value="FADPNR"/>
</dbReference>
<dbReference type="GO" id="GO:0016491">
    <property type="term" value="F:oxidoreductase activity"/>
    <property type="evidence" value="ECO:0007669"/>
    <property type="project" value="InterPro"/>
</dbReference>
<reference evidence="3" key="1">
    <citation type="submission" date="2016-10" db="EMBL/GenBank/DDBJ databases">
        <authorList>
            <person name="Varghese N."/>
            <person name="Submissions S."/>
        </authorList>
    </citation>
    <scope>NUCLEOTIDE SEQUENCE [LARGE SCALE GENOMIC DNA]</scope>
    <source>
        <strain evidence="3">Nm44</strain>
    </source>
</reference>
<dbReference type="OrthoDB" id="9803192at2"/>
<dbReference type="Gene3D" id="2.40.30.10">
    <property type="entry name" value="Translation factors"/>
    <property type="match status" value="1"/>
</dbReference>
<organism evidence="2 3">
    <name type="scientific">Nitrosomonas communis</name>
    <dbReference type="NCBI Taxonomy" id="44574"/>
    <lineage>
        <taxon>Bacteria</taxon>
        <taxon>Pseudomonadati</taxon>
        <taxon>Pseudomonadota</taxon>
        <taxon>Betaproteobacteria</taxon>
        <taxon>Nitrosomonadales</taxon>
        <taxon>Nitrosomonadaceae</taxon>
        <taxon>Nitrosomonas</taxon>
    </lineage>
</organism>
<proteinExistence type="predicted"/>